<evidence type="ECO:0000256" key="1">
    <source>
        <dbReference type="ARBA" id="ARBA00001970"/>
    </source>
</evidence>
<dbReference type="SUPFAM" id="SSF81342">
    <property type="entry name" value="Transmembrane di-heme cytochromes"/>
    <property type="match status" value="1"/>
</dbReference>
<dbReference type="PANTHER" id="PTHR30529:SF1">
    <property type="entry name" value="CYTOCHROME B561 HOMOLOG 2"/>
    <property type="match status" value="1"/>
</dbReference>
<evidence type="ECO:0000256" key="10">
    <source>
        <dbReference type="ARBA" id="ARBA00023004"/>
    </source>
</evidence>
<evidence type="ECO:0000256" key="7">
    <source>
        <dbReference type="ARBA" id="ARBA00022723"/>
    </source>
</evidence>
<evidence type="ECO:0000256" key="13">
    <source>
        <dbReference type="SAM" id="MobiDB-lite"/>
    </source>
</evidence>
<feature type="transmembrane region" description="Helical" evidence="14">
    <location>
        <begin position="12"/>
        <end position="33"/>
    </location>
</feature>
<dbReference type="InterPro" id="IPR036761">
    <property type="entry name" value="TTHA0802/YceI-like_sf"/>
</dbReference>
<keyword evidence="4" id="KW-1003">Cell membrane</keyword>
<feature type="region of interest" description="Disordered" evidence="13">
    <location>
        <begin position="241"/>
        <end position="269"/>
    </location>
</feature>
<evidence type="ECO:0000256" key="9">
    <source>
        <dbReference type="ARBA" id="ARBA00022989"/>
    </source>
</evidence>
<protein>
    <submittedName>
        <fullName evidence="16">Cytochrome b561</fullName>
    </submittedName>
</protein>
<dbReference type="InterPro" id="IPR052168">
    <property type="entry name" value="Cytochrome_b561_oxidase"/>
</dbReference>
<keyword evidence="5" id="KW-0349">Heme</keyword>
<dbReference type="Pfam" id="PF04264">
    <property type="entry name" value="YceI"/>
    <property type="match status" value="1"/>
</dbReference>
<keyword evidence="17" id="KW-1185">Reference proteome</keyword>
<evidence type="ECO:0000256" key="11">
    <source>
        <dbReference type="ARBA" id="ARBA00023136"/>
    </source>
</evidence>
<dbReference type="EMBL" id="BSFD01000011">
    <property type="protein sequence ID" value="GLK49936.1"/>
    <property type="molecule type" value="Genomic_DNA"/>
</dbReference>
<keyword evidence="7" id="KW-0479">Metal-binding</keyword>
<evidence type="ECO:0000256" key="5">
    <source>
        <dbReference type="ARBA" id="ARBA00022617"/>
    </source>
</evidence>
<comment type="similarity">
    <text evidence="12">Belongs to the cytochrome b561 family.</text>
</comment>
<comment type="caution">
    <text evidence="16">The sequence shown here is derived from an EMBL/GenBank/DDBJ whole genome shotgun (WGS) entry which is preliminary data.</text>
</comment>
<evidence type="ECO:0000256" key="4">
    <source>
        <dbReference type="ARBA" id="ARBA00022475"/>
    </source>
</evidence>
<evidence type="ECO:0000256" key="8">
    <source>
        <dbReference type="ARBA" id="ARBA00022982"/>
    </source>
</evidence>
<dbReference type="Gene3D" id="1.20.950.20">
    <property type="entry name" value="Transmembrane di-heme cytochromes, Chain C"/>
    <property type="match status" value="1"/>
</dbReference>
<dbReference type="PANTHER" id="PTHR30529">
    <property type="entry name" value="CYTOCHROME B561"/>
    <property type="match status" value="1"/>
</dbReference>
<feature type="transmembrane region" description="Helical" evidence="14">
    <location>
        <begin position="159"/>
        <end position="179"/>
    </location>
</feature>
<dbReference type="RefSeq" id="WP_271166106.1">
    <property type="nucleotide sequence ID" value="NZ_BSFD01000011.1"/>
</dbReference>
<name>A0ABQ5TC77_9CAUL</name>
<keyword evidence="9 14" id="KW-1133">Transmembrane helix</keyword>
<evidence type="ECO:0000256" key="14">
    <source>
        <dbReference type="SAM" id="Phobius"/>
    </source>
</evidence>
<evidence type="ECO:0000256" key="3">
    <source>
        <dbReference type="ARBA" id="ARBA00022448"/>
    </source>
</evidence>
<feature type="compositionally biased region" description="Low complexity" evidence="13">
    <location>
        <begin position="249"/>
        <end position="269"/>
    </location>
</feature>
<organism evidence="16 17">
    <name type="scientific">Brevundimonas intermedia</name>
    <dbReference type="NCBI Taxonomy" id="74315"/>
    <lineage>
        <taxon>Bacteria</taxon>
        <taxon>Pseudomonadati</taxon>
        <taxon>Pseudomonadota</taxon>
        <taxon>Alphaproteobacteria</taxon>
        <taxon>Caulobacterales</taxon>
        <taxon>Caulobacteraceae</taxon>
        <taxon>Brevundimonas</taxon>
    </lineage>
</organism>
<feature type="domain" description="Lipid/polyisoprenoid-binding YceI-like" evidence="15">
    <location>
        <begin position="290"/>
        <end position="450"/>
    </location>
</feature>
<comment type="cofactor">
    <cofactor evidence="1">
        <name>heme b</name>
        <dbReference type="ChEBI" id="CHEBI:60344"/>
    </cofactor>
</comment>
<accession>A0ABQ5TC77</accession>
<evidence type="ECO:0000256" key="12">
    <source>
        <dbReference type="ARBA" id="ARBA00037975"/>
    </source>
</evidence>
<keyword evidence="3" id="KW-0813">Transport</keyword>
<reference evidence="16" key="1">
    <citation type="journal article" date="2014" name="Int. J. Syst. Evol. Microbiol.">
        <title>Complete genome of a new Firmicutes species belonging to the dominant human colonic microbiota ('Ruminococcus bicirculans') reveals two chromosomes and a selective capacity to utilize plant glucans.</title>
        <authorList>
            <consortium name="NISC Comparative Sequencing Program"/>
            <person name="Wegmann U."/>
            <person name="Louis P."/>
            <person name="Goesmann A."/>
            <person name="Henrissat B."/>
            <person name="Duncan S.H."/>
            <person name="Flint H.J."/>
        </authorList>
    </citation>
    <scope>NUCLEOTIDE SEQUENCE</scope>
    <source>
        <strain evidence="16">VKM B-1499</strain>
    </source>
</reference>
<evidence type="ECO:0000256" key="6">
    <source>
        <dbReference type="ARBA" id="ARBA00022692"/>
    </source>
</evidence>
<evidence type="ECO:0000256" key="2">
    <source>
        <dbReference type="ARBA" id="ARBA00004651"/>
    </source>
</evidence>
<evidence type="ECO:0000313" key="17">
    <source>
        <dbReference type="Proteomes" id="UP001143509"/>
    </source>
</evidence>
<evidence type="ECO:0000259" key="15">
    <source>
        <dbReference type="SMART" id="SM00867"/>
    </source>
</evidence>
<comment type="subcellular location">
    <subcellularLocation>
        <location evidence="2">Cell membrane</location>
        <topology evidence="2">Multi-pass membrane protein</topology>
    </subcellularLocation>
</comment>
<keyword evidence="10" id="KW-0408">Iron</keyword>
<dbReference type="SMART" id="SM00867">
    <property type="entry name" value="YceI"/>
    <property type="match status" value="1"/>
</dbReference>
<keyword evidence="6 14" id="KW-0812">Transmembrane</keyword>
<reference evidence="16" key="2">
    <citation type="submission" date="2023-01" db="EMBL/GenBank/DDBJ databases">
        <authorList>
            <person name="Sun Q."/>
            <person name="Evtushenko L."/>
        </authorList>
    </citation>
    <scope>NUCLEOTIDE SEQUENCE</scope>
    <source>
        <strain evidence="16">VKM B-1499</strain>
    </source>
</reference>
<dbReference type="Pfam" id="PF01292">
    <property type="entry name" value="Ni_hydr_CYTB"/>
    <property type="match status" value="1"/>
</dbReference>
<keyword evidence="11 14" id="KW-0472">Membrane</keyword>
<dbReference type="InterPro" id="IPR007372">
    <property type="entry name" value="Lipid/polyisoprenoid-bd_YceI"/>
</dbReference>
<feature type="transmembrane region" description="Helical" evidence="14">
    <location>
        <begin position="54"/>
        <end position="71"/>
    </location>
</feature>
<feature type="transmembrane region" description="Helical" evidence="14">
    <location>
        <begin position="91"/>
        <end position="111"/>
    </location>
</feature>
<gene>
    <name evidence="16" type="ORF">GCM10017620_29100</name>
</gene>
<dbReference type="Proteomes" id="UP001143509">
    <property type="component" value="Unassembled WGS sequence"/>
</dbReference>
<sequence>MAPTRYSAVAIALHWVIALCILSMIPMGLWMTAAIEQPDSQALAYRVFQIHKSIGFLILALTVMRIVWRLTHRPPALPGGMKRWEGFAANATHVAFYALMLALPLTGWLYVSAGWAVALDRALELATSWFGLFPIPHLPGVAELSESVRRTLAFQAMGAHAAMAWGAVVLIVLHIGAALKHQFFDHDGVLAHMVPFLKPSEGHASETAAKTAPASPWVERGAGLALIAVVAMAGAVAARPEPKPSLEMSSTAPAATAPASVSTGAETAPEIAAEPVAEAAPAETAVKAGVWTINRAASSIAFGGTQSGAAFKGRFEEWEGRIRFDPQDLAGSKAVITVQTSSARTGDATQDGSLQGAEWFDPGQYPTARFETTGFRALGGDRYEARGTLRIKGARLGVVLPFTFREADGVATVAGRLQLDRTALDLGMESDATGDWVSKMIDVQIKVSARRAG</sequence>
<proteinExistence type="inferred from homology"/>
<dbReference type="InterPro" id="IPR011577">
    <property type="entry name" value="Cyt_b561_bac/Ni-Hgenase"/>
</dbReference>
<dbReference type="InterPro" id="IPR016174">
    <property type="entry name" value="Di-haem_cyt_TM"/>
</dbReference>
<keyword evidence="8" id="KW-0249">Electron transport</keyword>
<evidence type="ECO:0000313" key="16">
    <source>
        <dbReference type="EMBL" id="GLK49936.1"/>
    </source>
</evidence>
<dbReference type="Gene3D" id="2.40.128.110">
    <property type="entry name" value="Lipid/polyisoprenoid-binding, YceI-like"/>
    <property type="match status" value="1"/>
</dbReference>
<dbReference type="SUPFAM" id="SSF101874">
    <property type="entry name" value="YceI-like"/>
    <property type="match status" value="1"/>
</dbReference>